<dbReference type="EMBL" id="JAPDMZ010000041">
    <property type="protein sequence ID" value="KAK0554132.1"/>
    <property type="molecule type" value="Genomic_DNA"/>
</dbReference>
<dbReference type="GO" id="GO:0009986">
    <property type="term" value="C:cell surface"/>
    <property type="evidence" value="ECO:0007669"/>
    <property type="project" value="TreeGrafter"/>
</dbReference>
<evidence type="ECO:0000256" key="1">
    <source>
        <dbReference type="ARBA" id="ARBA00005641"/>
    </source>
</evidence>
<evidence type="ECO:0000313" key="6">
    <source>
        <dbReference type="EMBL" id="KAK0554132.1"/>
    </source>
</evidence>
<accession>A0AAN6JST9</accession>
<evidence type="ECO:0000313" key="7">
    <source>
        <dbReference type="Proteomes" id="UP001176517"/>
    </source>
</evidence>
<dbReference type="InterPro" id="IPR017853">
    <property type="entry name" value="GH"/>
</dbReference>
<feature type="domain" description="Glycoside hydrolase family 5" evidence="5">
    <location>
        <begin position="58"/>
        <end position="268"/>
    </location>
</feature>
<evidence type="ECO:0000259" key="5">
    <source>
        <dbReference type="Pfam" id="PF00150"/>
    </source>
</evidence>
<organism evidence="6 7">
    <name type="scientific">Tilletia horrida</name>
    <dbReference type="NCBI Taxonomy" id="155126"/>
    <lineage>
        <taxon>Eukaryota</taxon>
        <taxon>Fungi</taxon>
        <taxon>Dikarya</taxon>
        <taxon>Basidiomycota</taxon>
        <taxon>Ustilaginomycotina</taxon>
        <taxon>Exobasidiomycetes</taxon>
        <taxon>Tilletiales</taxon>
        <taxon>Tilletiaceae</taxon>
        <taxon>Tilletia</taxon>
    </lineage>
</organism>
<keyword evidence="3 4" id="KW-0326">Glycosidase</keyword>
<dbReference type="GO" id="GO:0009251">
    <property type="term" value="P:glucan catabolic process"/>
    <property type="evidence" value="ECO:0007669"/>
    <property type="project" value="TreeGrafter"/>
</dbReference>
<protein>
    <recommendedName>
        <fullName evidence="5">Glycoside hydrolase family 5 domain-containing protein</fullName>
    </recommendedName>
</protein>
<dbReference type="Gene3D" id="3.20.20.80">
    <property type="entry name" value="Glycosidases"/>
    <property type="match status" value="1"/>
</dbReference>
<reference evidence="6" key="1">
    <citation type="journal article" date="2023" name="PhytoFront">
        <title>Draft Genome Resources of Seven Strains of Tilletia horrida, Causal Agent of Kernel Smut of Rice.</title>
        <authorList>
            <person name="Khanal S."/>
            <person name="Antony Babu S."/>
            <person name="Zhou X.G."/>
        </authorList>
    </citation>
    <scope>NUCLEOTIDE SEQUENCE</scope>
    <source>
        <strain evidence="6">TX6</strain>
    </source>
</reference>
<evidence type="ECO:0000256" key="2">
    <source>
        <dbReference type="ARBA" id="ARBA00022801"/>
    </source>
</evidence>
<proteinExistence type="inferred from homology"/>
<dbReference type="Pfam" id="PF00150">
    <property type="entry name" value="Cellulase"/>
    <property type="match status" value="1"/>
</dbReference>
<dbReference type="InterPro" id="IPR001547">
    <property type="entry name" value="Glyco_hydro_5"/>
</dbReference>
<dbReference type="SUPFAM" id="SSF51445">
    <property type="entry name" value="(Trans)glycosidases"/>
    <property type="match status" value="1"/>
</dbReference>
<dbReference type="AlphaFoldDB" id="A0AAN6JST9"/>
<keyword evidence="7" id="KW-1185">Reference proteome</keyword>
<sequence length="397" mass="44854">MDSRITTALNKIAVHAPASVVKQTKGKPIVDEYTTGLYADKANASALLMQHFDDWMQEKDWRRIAEYGLNTVRIPVPHYAFPDCIEKGAPFLSLNRLDKLKEGVLMAKKYNLKVWLSLHSTPGSQNGYDSSGRVGPAQWATSDEYVTLTKKAFNHLVDIFSQPPYAGSILAIEPVNEPTAAQDPDILSTLKTYYPLAYNVVSNNAQQKKASLIGNTATPQMRFAAHDGWKGIKYWSEPTPFFDAGAREEMFFSLHAYWIFGDYVKNQTDSQRVASVCKYGQKIANFSSVYTIVTSECSIGAPRGDNGWGRDMHQADHLQFNNPALDYPFSDEYMRFLALNFRAQQQAFERGAGWMLWTWKNYGGRSWSYKSGVRYGWLPRNAAELDQQPFGNLCPGW</sequence>
<dbReference type="GO" id="GO:0008422">
    <property type="term" value="F:beta-glucosidase activity"/>
    <property type="evidence" value="ECO:0007669"/>
    <property type="project" value="TreeGrafter"/>
</dbReference>
<comment type="similarity">
    <text evidence="1 4">Belongs to the glycosyl hydrolase 5 (cellulase A) family.</text>
</comment>
<dbReference type="PANTHER" id="PTHR31297:SF42">
    <property type="entry name" value="GLYCOSIDE HYDROLASE FAMILY 5 DOMAIN-CONTAINING PROTEIN"/>
    <property type="match status" value="1"/>
</dbReference>
<dbReference type="InterPro" id="IPR050386">
    <property type="entry name" value="Glycosyl_hydrolase_5"/>
</dbReference>
<evidence type="ECO:0000256" key="3">
    <source>
        <dbReference type="ARBA" id="ARBA00023295"/>
    </source>
</evidence>
<dbReference type="PANTHER" id="PTHR31297">
    <property type="entry name" value="GLUCAN ENDO-1,6-BETA-GLUCOSIDASE B"/>
    <property type="match status" value="1"/>
</dbReference>
<keyword evidence="2 4" id="KW-0378">Hydrolase</keyword>
<gene>
    <name evidence="6" type="ORF">OC846_002221</name>
</gene>
<dbReference type="Proteomes" id="UP001176517">
    <property type="component" value="Unassembled WGS sequence"/>
</dbReference>
<name>A0AAN6JST9_9BASI</name>
<evidence type="ECO:0000256" key="4">
    <source>
        <dbReference type="RuleBase" id="RU361153"/>
    </source>
</evidence>
<dbReference type="GO" id="GO:0005576">
    <property type="term" value="C:extracellular region"/>
    <property type="evidence" value="ECO:0007669"/>
    <property type="project" value="TreeGrafter"/>
</dbReference>
<comment type="caution">
    <text evidence="6">The sequence shown here is derived from an EMBL/GenBank/DDBJ whole genome shotgun (WGS) entry which is preliminary data.</text>
</comment>